<dbReference type="Pfam" id="PF13601">
    <property type="entry name" value="HTH_34"/>
    <property type="match status" value="1"/>
</dbReference>
<dbReference type="SUPFAM" id="SSF46785">
    <property type="entry name" value="Winged helix' DNA-binding domain"/>
    <property type="match status" value="1"/>
</dbReference>
<dbReference type="InterPro" id="IPR027395">
    <property type="entry name" value="WH_DNA-bd_dom"/>
</dbReference>
<feature type="domain" description="Winged helix DNA-binding" evidence="1">
    <location>
        <begin position="21"/>
        <end position="97"/>
    </location>
</feature>
<dbReference type="InterPro" id="IPR036390">
    <property type="entry name" value="WH_DNA-bd_sf"/>
</dbReference>
<evidence type="ECO:0000313" key="2">
    <source>
        <dbReference type="EMBL" id="MBP2417114.1"/>
    </source>
</evidence>
<reference evidence="2 3" key="1">
    <citation type="submission" date="2021-03" db="EMBL/GenBank/DDBJ databases">
        <title>Sequencing the genomes of 1000 actinobacteria strains.</title>
        <authorList>
            <person name="Klenk H.-P."/>
        </authorList>
    </citation>
    <scope>NUCLEOTIDE SEQUENCE [LARGE SCALE GENOMIC DNA]</scope>
    <source>
        <strain evidence="2 3">DSM 12936</strain>
    </source>
</reference>
<evidence type="ECO:0000259" key="1">
    <source>
        <dbReference type="Pfam" id="PF13601"/>
    </source>
</evidence>
<dbReference type="Gene3D" id="1.10.10.10">
    <property type="entry name" value="Winged helix-like DNA-binding domain superfamily/Winged helix DNA-binding domain"/>
    <property type="match status" value="1"/>
</dbReference>
<dbReference type="InterPro" id="IPR036388">
    <property type="entry name" value="WH-like_DNA-bd_sf"/>
</dbReference>
<dbReference type="GO" id="GO:0003677">
    <property type="term" value="F:DNA binding"/>
    <property type="evidence" value="ECO:0007669"/>
    <property type="project" value="UniProtKB-KW"/>
</dbReference>
<dbReference type="EMBL" id="JAGIOB010000001">
    <property type="protein sequence ID" value="MBP2417114.1"/>
    <property type="molecule type" value="Genomic_DNA"/>
</dbReference>
<dbReference type="PANTHER" id="PTHR37318:SF1">
    <property type="entry name" value="BSL7504 PROTEIN"/>
    <property type="match status" value="1"/>
</dbReference>
<keyword evidence="3" id="KW-1185">Reference proteome</keyword>
<keyword evidence="2" id="KW-0238">DNA-binding</keyword>
<sequence>MAAEPQLDLGAIDRLVHEPARMGILSVLDGVAETDFLFLQRVLGLTKGNLSAHLAKLEAAGLVTARKAFVRNVPQTTLAITPAGREARVRHWAQLERVRDLGRPPG</sequence>
<dbReference type="RefSeq" id="WP_210055333.1">
    <property type="nucleotide sequence ID" value="NZ_BAAAMH010000019.1"/>
</dbReference>
<evidence type="ECO:0000313" key="3">
    <source>
        <dbReference type="Proteomes" id="UP000758168"/>
    </source>
</evidence>
<proteinExistence type="predicted"/>
<accession>A0ABS4Z7U6</accession>
<gene>
    <name evidence="2" type="ORF">JOF54_002036</name>
</gene>
<comment type="caution">
    <text evidence="2">The sequence shown here is derived from an EMBL/GenBank/DDBJ whole genome shotgun (WGS) entry which is preliminary data.</text>
</comment>
<organism evidence="2 3">
    <name type="scientific">Microlunatus capsulatus</name>
    <dbReference type="NCBI Taxonomy" id="99117"/>
    <lineage>
        <taxon>Bacteria</taxon>
        <taxon>Bacillati</taxon>
        <taxon>Actinomycetota</taxon>
        <taxon>Actinomycetes</taxon>
        <taxon>Propionibacteriales</taxon>
        <taxon>Propionibacteriaceae</taxon>
        <taxon>Microlunatus</taxon>
    </lineage>
</organism>
<dbReference type="PANTHER" id="PTHR37318">
    <property type="entry name" value="BSL7504 PROTEIN"/>
    <property type="match status" value="1"/>
</dbReference>
<protein>
    <submittedName>
        <fullName evidence="2">DNA-binding transcriptional ArsR family regulator</fullName>
    </submittedName>
</protein>
<name>A0ABS4Z7U6_9ACTN</name>
<dbReference type="Proteomes" id="UP000758168">
    <property type="component" value="Unassembled WGS sequence"/>
</dbReference>